<dbReference type="eggNOG" id="ENOG502S5ME">
    <property type="taxonomic scope" value="Eukaryota"/>
</dbReference>
<dbReference type="OrthoDB" id="4014227at2759"/>
<keyword evidence="7" id="KW-1133">Transmembrane helix</keyword>
<dbReference type="GO" id="GO:0005778">
    <property type="term" value="C:peroxisomal membrane"/>
    <property type="evidence" value="ECO:0007669"/>
    <property type="project" value="UniProtKB-SubCell"/>
</dbReference>
<gene>
    <name evidence="10" type="ORF">CANTEDRAFT_113444</name>
</gene>
<dbReference type="AlphaFoldDB" id="G3B2E7"/>
<evidence type="ECO:0000256" key="7">
    <source>
        <dbReference type="ARBA" id="ARBA00022989"/>
    </source>
</evidence>
<evidence type="ECO:0000256" key="6">
    <source>
        <dbReference type="ARBA" id="ARBA00022692"/>
    </source>
</evidence>
<reference evidence="10 11" key="1">
    <citation type="journal article" date="2011" name="Proc. Natl. Acad. Sci. U.S.A.">
        <title>Comparative genomics of xylose-fermenting fungi for enhanced biofuel production.</title>
        <authorList>
            <person name="Wohlbach D.J."/>
            <person name="Kuo A."/>
            <person name="Sato T.K."/>
            <person name="Potts K.M."/>
            <person name="Salamov A.A."/>
            <person name="LaButti K.M."/>
            <person name="Sun H."/>
            <person name="Clum A."/>
            <person name="Pangilinan J.L."/>
            <person name="Lindquist E.A."/>
            <person name="Lucas S."/>
            <person name="Lapidus A."/>
            <person name="Jin M."/>
            <person name="Gunawan C."/>
            <person name="Balan V."/>
            <person name="Dale B.E."/>
            <person name="Jeffries T.W."/>
            <person name="Zinkel R."/>
            <person name="Barry K.W."/>
            <person name="Grigoriev I.V."/>
            <person name="Gasch A.P."/>
        </authorList>
    </citation>
    <scope>NUCLEOTIDE SEQUENCE [LARGE SCALE GENOMIC DNA]</scope>
    <source>
        <strain evidence="10">ATCC 10573</strain>
        <strain evidence="11">ATCC 10573 / BCRC 21748 / CBS 615 / JCM 9827 / NBRC 10315 / NRRL Y-1498 / VKM Y-70</strain>
    </source>
</reference>
<evidence type="ECO:0000256" key="4">
    <source>
        <dbReference type="ARBA" id="ARBA00018967"/>
    </source>
</evidence>
<proteinExistence type="inferred from homology"/>
<dbReference type="InterPro" id="IPR024359">
    <property type="entry name" value="Peroxin-22"/>
</dbReference>
<comment type="similarity">
    <text evidence="3">Belongs to the peroxin-22 family.</text>
</comment>
<dbReference type="EMBL" id="GL996515">
    <property type="protein sequence ID" value="EGV65084.1"/>
    <property type="molecule type" value="Genomic_DNA"/>
</dbReference>
<dbReference type="KEGG" id="cten:18246960"/>
<dbReference type="Pfam" id="PF12827">
    <property type="entry name" value="Peroxin-22"/>
    <property type="match status" value="1"/>
</dbReference>
<evidence type="ECO:0000256" key="9">
    <source>
        <dbReference type="ARBA" id="ARBA00023140"/>
    </source>
</evidence>
<protein>
    <recommendedName>
        <fullName evidence="4">Peroxisome assembly protein 22</fullName>
    </recommendedName>
</protein>
<dbReference type="InterPro" id="IPR038613">
    <property type="entry name" value="Peroxin-22_C_sf"/>
</dbReference>
<evidence type="ECO:0000256" key="1">
    <source>
        <dbReference type="ARBA" id="ARBA00003659"/>
    </source>
</evidence>
<evidence type="ECO:0000256" key="2">
    <source>
        <dbReference type="ARBA" id="ARBA00004549"/>
    </source>
</evidence>
<comment type="function">
    <text evidence="1">Involved in peroxisome biogenesis.</text>
</comment>
<keyword evidence="9" id="KW-0576">Peroxisome</keyword>
<name>G3B2E7_CANTC</name>
<dbReference type="GeneID" id="18246960"/>
<dbReference type="EMBL" id="GL996515">
    <property type="protein sequence ID" value="EGV65083.1"/>
    <property type="molecule type" value="Genomic_DNA"/>
</dbReference>
<keyword evidence="6" id="KW-0812">Transmembrane</keyword>
<evidence type="ECO:0000256" key="5">
    <source>
        <dbReference type="ARBA" id="ARBA00022593"/>
    </source>
</evidence>
<dbReference type="Proteomes" id="UP000000707">
    <property type="component" value="Unassembled WGS sequence"/>
</dbReference>
<comment type="subcellular location">
    <subcellularLocation>
        <location evidence="2">Peroxisome membrane</location>
        <topology evidence="2">Single-pass membrane protein</topology>
    </subcellularLocation>
</comment>
<evidence type="ECO:0000313" key="11">
    <source>
        <dbReference type="Proteomes" id="UP000000707"/>
    </source>
</evidence>
<keyword evidence="8" id="KW-0472">Membrane</keyword>
<sequence>MSRRRNPRIFLTAVVASSLLAASYKLYDYYVSSSSNSKNLQDPKKYTKKSIALTLSHSILSSQLPLDEILLNSENVTFILPPNLSVDDLEGNFAGGEAGSSLPRALLKNYKLLNCSNFQGYFDIIKNLKPDMLLVCSDDLGIRSSLPSDLSRFAKEIVEVDQNAEDITTKLMPLFVW</sequence>
<keyword evidence="11" id="KW-1185">Reference proteome</keyword>
<evidence type="ECO:0000313" key="10">
    <source>
        <dbReference type="EMBL" id="EGV65083.1"/>
    </source>
</evidence>
<dbReference type="Gene3D" id="3.40.50.11730">
    <property type="entry name" value="Peroxisome assembly protein 22"/>
    <property type="match status" value="1"/>
</dbReference>
<dbReference type="GO" id="GO:0007031">
    <property type="term" value="P:peroxisome organization"/>
    <property type="evidence" value="ECO:0007669"/>
    <property type="project" value="UniProtKB-KW"/>
</dbReference>
<accession>G3B2E7</accession>
<dbReference type="HOGENOM" id="CLU_1402917_0_0_1"/>
<evidence type="ECO:0000256" key="3">
    <source>
        <dbReference type="ARBA" id="ARBA00009642"/>
    </source>
</evidence>
<keyword evidence="5" id="KW-0962">Peroxisome biogenesis</keyword>
<evidence type="ECO:0000256" key="8">
    <source>
        <dbReference type="ARBA" id="ARBA00023136"/>
    </source>
</evidence>
<organism evidence="11">
    <name type="scientific">Candida tenuis (strain ATCC 10573 / BCRC 21748 / CBS 615 / JCM 9827 / NBRC 10315 / NRRL Y-1498 / VKM Y-70)</name>
    <name type="common">Yeast</name>
    <name type="synonym">Yamadazyma tenuis</name>
    <dbReference type="NCBI Taxonomy" id="590646"/>
    <lineage>
        <taxon>Eukaryota</taxon>
        <taxon>Fungi</taxon>
        <taxon>Dikarya</taxon>
        <taxon>Ascomycota</taxon>
        <taxon>Saccharomycotina</taxon>
        <taxon>Pichiomycetes</taxon>
        <taxon>Debaryomycetaceae</taxon>
        <taxon>Yamadazyma</taxon>
    </lineage>
</organism>